<dbReference type="AlphaFoldDB" id="A0A1K2HVM2"/>
<evidence type="ECO:0000313" key="1">
    <source>
        <dbReference type="EMBL" id="SFZ82842.1"/>
    </source>
</evidence>
<name>A0A1K2HVM2_9HYPH</name>
<sequence length="42" mass="5131">MTETKSFFRKALDAIIEGRERQAQYHIDRYNFARRDLDKPSR</sequence>
<keyword evidence="2" id="KW-1185">Reference proteome</keyword>
<organism evidence="1 2">
    <name type="scientific">Devosia enhydra</name>
    <dbReference type="NCBI Taxonomy" id="665118"/>
    <lineage>
        <taxon>Bacteria</taxon>
        <taxon>Pseudomonadati</taxon>
        <taxon>Pseudomonadota</taxon>
        <taxon>Alphaproteobacteria</taxon>
        <taxon>Hyphomicrobiales</taxon>
        <taxon>Devosiaceae</taxon>
        <taxon>Devosia</taxon>
    </lineage>
</organism>
<gene>
    <name evidence="1" type="ORF">SAMN02983003_1308</name>
</gene>
<proteinExistence type="predicted"/>
<accession>A0A1K2HVM2</accession>
<dbReference type="STRING" id="665118.SAMN02983003_1308"/>
<dbReference type="Proteomes" id="UP000183447">
    <property type="component" value="Unassembled WGS sequence"/>
</dbReference>
<dbReference type="RefSeq" id="WP_280173917.1">
    <property type="nucleotide sequence ID" value="NZ_FPKU01000001.1"/>
</dbReference>
<evidence type="ECO:0000313" key="2">
    <source>
        <dbReference type="Proteomes" id="UP000183447"/>
    </source>
</evidence>
<reference evidence="1 2" key="1">
    <citation type="submission" date="2016-11" db="EMBL/GenBank/DDBJ databases">
        <authorList>
            <person name="Jaros S."/>
            <person name="Januszkiewicz K."/>
            <person name="Wedrychowicz H."/>
        </authorList>
    </citation>
    <scope>NUCLEOTIDE SEQUENCE [LARGE SCALE GENOMIC DNA]</scope>
    <source>
        <strain evidence="1 2">ATCC 23634</strain>
    </source>
</reference>
<protein>
    <submittedName>
        <fullName evidence="1">Uncharacterized protein</fullName>
    </submittedName>
</protein>
<dbReference type="EMBL" id="FPKU01000001">
    <property type="protein sequence ID" value="SFZ82842.1"/>
    <property type="molecule type" value="Genomic_DNA"/>
</dbReference>